<dbReference type="Pfam" id="PF00557">
    <property type="entry name" value="Peptidase_M24"/>
    <property type="match status" value="1"/>
</dbReference>
<keyword evidence="7" id="KW-0378">Hydrolase</keyword>
<dbReference type="EC" id="3.4.11.18" evidence="8"/>
<dbReference type="InterPro" id="IPR002468">
    <property type="entry name" value="Pept_M24A_MAP2"/>
</dbReference>
<keyword evidence="4 8" id="KW-0031">Aminopeptidase</keyword>
<evidence type="ECO:0000256" key="2">
    <source>
        <dbReference type="ARBA" id="ARBA00001936"/>
    </source>
</evidence>
<dbReference type="Gene3D" id="3.90.230.10">
    <property type="entry name" value="Creatinase/methionine aminopeptidase superfamily"/>
    <property type="match status" value="1"/>
</dbReference>
<proteinExistence type="inferred from homology"/>
<dbReference type="PANTHER" id="PTHR45777">
    <property type="entry name" value="METHIONINE AMINOPEPTIDASE 2"/>
    <property type="match status" value="1"/>
</dbReference>
<dbReference type="SUPFAM" id="SSF55920">
    <property type="entry name" value="Creatinase/aminopeptidase"/>
    <property type="match status" value="1"/>
</dbReference>
<dbReference type="InterPro" id="IPR036005">
    <property type="entry name" value="Creatinase/aminopeptidase-like"/>
</dbReference>
<dbReference type="GO" id="GO:0046872">
    <property type="term" value="F:metal ion binding"/>
    <property type="evidence" value="ECO:0007669"/>
    <property type="project" value="UniProtKB-KW"/>
</dbReference>
<evidence type="ECO:0000256" key="1">
    <source>
        <dbReference type="ARBA" id="ARBA00000294"/>
    </source>
</evidence>
<evidence type="ECO:0000256" key="6">
    <source>
        <dbReference type="ARBA" id="ARBA00022723"/>
    </source>
</evidence>
<keyword evidence="6 8" id="KW-0479">Metal-binding</keyword>
<evidence type="ECO:0000256" key="5">
    <source>
        <dbReference type="ARBA" id="ARBA00022670"/>
    </source>
</evidence>
<dbReference type="InterPro" id="IPR036388">
    <property type="entry name" value="WH-like_DNA-bd_sf"/>
</dbReference>
<comment type="similarity">
    <text evidence="8">Belongs to the peptidase M24A family.</text>
</comment>
<dbReference type="GO" id="GO:0005737">
    <property type="term" value="C:cytoplasm"/>
    <property type="evidence" value="ECO:0007669"/>
    <property type="project" value="TreeGrafter"/>
</dbReference>
<feature type="domain" description="Peptidase M24" evidence="9">
    <location>
        <begin position="55"/>
        <end position="262"/>
    </location>
</feature>
<comment type="function">
    <text evidence="8">Cotranslationally removes the N-terminal methionine from nascent proteins. The N-terminal methionine is often cleaved when the second residue in the primary sequence is small and uncharged (Met-Ala-, Cys, Gly, Pro, Ser, Thr, or Val).</text>
</comment>
<comment type="cofactor">
    <cofactor evidence="8">
        <name>Co(2+)</name>
        <dbReference type="ChEBI" id="CHEBI:48828"/>
    </cofactor>
    <cofactor evidence="8">
        <name>Zn(2+)</name>
        <dbReference type="ChEBI" id="CHEBI:29105"/>
    </cofactor>
    <cofactor evidence="8">
        <name>Mn(2+)</name>
        <dbReference type="ChEBI" id="CHEBI:29035"/>
    </cofactor>
    <cofactor evidence="8">
        <name>Fe(2+)</name>
        <dbReference type="ChEBI" id="CHEBI:29033"/>
    </cofactor>
    <text evidence="8">Binds 2 divalent metal cations per subunit. Has a high-affinity and a low affinity metal-binding site. The true nature of the physiological cofactor is under debate. The enzyme is active with cobalt, zinc, manganese or divalent iron ions.</text>
</comment>
<evidence type="ECO:0000256" key="8">
    <source>
        <dbReference type="RuleBase" id="RU003653"/>
    </source>
</evidence>
<comment type="caution">
    <text evidence="10">The sequence shown here is derived from an EMBL/GenBank/DDBJ whole genome shotgun (WGS) entry which is preliminary data.</text>
</comment>
<evidence type="ECO:0000313" key="10">
    <source>
        <dbReference type="EMBL" id="CAI9932417.1"/>
    </source>
</evidence>
<dbReference type="InterPro" id="IPR000994">
    <property type="entry name" value="Pept_M24"/>
</dbReference>
<evidence type="ECO:0000256" key="7">
    <source>
        <dbReference type="ARBA" id="ARBA00022801"/>
    </source>
</evidence>
<dbReference type="GO" id="GO:0004239">
    <property type="term" value="F:initiator methionyl aminopeptidase activity"/>
    <property type="evidence" value="ECO:0007669"/>
    <property type="project" value="UniProtKB-EC"/>
</dbReference>
<dbReference type="EMBL" id="CATOUU010000517">
    <property type="protein sequence ID" value="CAI9932417.1"/>
    <property type="molecule type" value="Genomic_DNA"/>
</dbReference>
<dbReference type="PANTHER" id="PTHR45777:SF2">
    <property type="entry name" value="METHIONINE AMINOPEPTIDASE 2"/>
    <property type="match status" value="1"/>
</dbReference>
<reference evidence="11 12" key="2">
    <citation type="submission" date="2024-07" db="EMBL/GenBank/DDBJ databases">
        <authorList>
            <person name="Akdeniz Z."/>
        </authorList>
    </citation>
    <scope>NUCLEOTIDE SEQUENCE [LARGE SCALE GENOMIC DNA]</scope>
</reference>
<dbReference type="InterPro" id="IPR001714">
    <property type="entry name" value="Pept_M24_MAP"/>
</dbReference>
<dbReference type="EMBL" id="CAXDID020000052">
    <property type="protein sequence ID" value="CAL6005754.1"/>
    <property type="molecule type" value="Genomic_DNA"/>
</dbReference>
<name>A0AA86PAH0_9EUKA</name>
<sequence>MSDKQQAAAAQDKKKKAAVPVCPYRLDPVELQFYNNTSKPESFEIVDELDKRNFYRQAANMHKEVRKFARTVIKPGASLLQVAIDVEAKIAQVCGNKNQATCILGQKSANQPYYCGQAFPLGLSVNECAAHYAPLPNDDHIVHENDLIKVDFGIHCNGYLVDSAFSLNWNPELDPIVQASKEATNEAIKLAGPDVLLSDLGDRIEEIICSYEYKGKNLNPVRNLAGHMVDRYRVHSGKSIPLHRDDKCKDRMEVGEVYACETFASSGRGKISDFQPTSHYMIAPEAASFSKSMIQGTDQTRALFDVLKKNFHTLAWSPRWITSLGVERYQMQLDSLVKNGYVHDYPKCIDKAGCYVSQFEHTFMIGEWGKEVFTRGDDY</sequence>
<evidence type="ECO:0000313" key="12">
    <source>
        <dbReference type="Proteomes" id="UP001642409"/>
    </source>
</evidence>
<dbReference type="PRINTS" id="PR00599">
    <property type="entry name" value="MAPEPTIDASE"/>
</dbReference>
<protein>
    <recommendedName>
        <fullName evidence="8">Methionine aminopeptidase</fullName>
        <ecNumber evidence="8">3.4.11.18</ecNumber>
    </recommendedName>
</protein>
<accession>A0AA86PAH0</accession>
<dbReference type="Proteomes" id="UP001642409">
    <property type="component" value="Unassembled WGS sequence"/>
</dbReference>
<dbReference type="InterPro" id="IPR050247">
    <property type="entry name" value="Met_Aminopeptidase_Type2"/>
</dbReference>
<evidence type="ECO:0000256" key="3">
    <source>
        <dbReference type="ARBA" id="ARBA00001954"/>
    </source>
</evidence>
<dbReference type="Gene3D" id="1.10.10.10">
    <property type="entry name" value="Winged helix-like DNA-binding domain superfamily/Winged helix DNA-binding domain"/>
    <property type="match status" value="1"/>
</dbReference>
<comment type="cofactor">
    <cofactor evidence="3">
        <name>Fe(2+)</name>
        <dbReference type="ChEBI" id="CHEBI:29033"/>
    </cofactor>
</comment>
<reference evidence="10" key="1">
    <citation type="submission" date="2023-06" db="EMBL/GenBank/DDBJ databases">
        <authorList>
            <person name="Kurt Z."/>
        </authorList>
    </citation>
    <scope>NUCLEOTIDE SEQUENCE</scope>
</reference>
<dbReference type="AlphaFoldDB" id="A0AA86PAH0"/>
<dbReference type="NCBIfam" id="TIGR00501">
    <property type="entry name" value="met_pdase_II"/>
    <property type="match status" value="1"/>
</dbReference>
<dbReference type="GO" id="GO:0006508">
    <property type="term" value="P:proteolysis"/>
    <property type="evidence" value="ECO:0007669"/>
    <property type="project" value="UniProtKB-KW"/>
</dbReference>
<evidence type="ECO:0000259" key="9">
    <source>
        <dbReference type="Pfam" id="PF00557"/>
    </source>
</evidence>
<evidence type="ECO:0000256" key="4">
    <source>
        <dbReference type="ARBA" id="ARBA00022438"/>
    </source>
</evidence>
<gene>
    <name evidence="11" type="ORF">HINF_LOCUS19680</name>
    <name evidence="10" type="ORF">HINF_LOCUS20062</name>
</gene>
<dbReference type="GO" id="GO:0070006">
    <property type="term" value="F:metalloaminopeptidase activity"/>
    <property type="evidence" value="ECO:0007669"/>
    <property type="project" value="InterPro"/>
</dbReference>
<comment type="cofactor">
    <cofactor evidence="2">
        <name>Mn(2+)</name>
        <dbReference type="ChEBI" id="CHEBI:29035"/>
    </cofactor>
</comment>
<keyword evidence="5 8" id="KW-0645">Protease</keyword>
<evidence type="ECO:0000313" key="11">
    <source>
        <dbReference type="EMBL" id="CAL6005754.1"/>
    </source>
</evidence>
<dbReference type="InterPro" id="IPR036390">
    <property type="entry name" value="WH_DNA-bd_sf"/>
</dbReference>
<organism evidence="10">
    <name type="scientific">Hexamita inflata</name>
    <dbReference type="NCBI Taxonomy" id="28002"/>
    <lineage>
        <taxon>Eukaryota</taxon>
        <taxon>Metamonada</taxon>
        <taxon>Diplomonadida</taxon>
        <taxon>Hexamitidae</taxon>
        <taxon>Hexamitinae</taxon>
        <taxon>Hexamita</taxon>
    </lineage>
</organism>
<keyword evidence="12" id="KW-1185">Reference proteome</keyword>
<comment type="catalytic activity">
    <reaction evidence="1 8">
        <text>Release of N-terminal amino acids, preferentially methionine, from peptides and arylamides.</text>
        <dbReference type="EC" id="3.4.11.18"/>
    </reaction>
</comment>
<dbReference type="SUPFAM" id="SSF46785">
    <property type="entry name" value="Winged helix' DNA-binding domain"/>
    <property type="match status" value="1"/>
</dbReference>
<dbReference type="CDD" id="cd01088">
    <property type="entry name" value="MetAP2"/>
    <property type="match status" value="1"/>
</dbReference>